<evidence type="ECO:0000256" key="3">
    <source>
        <dbReference type="ARBA" id="ARBA00022946"/>
    </source>
</evidence>
<dbReference type="GO" id="GO:0003735">
    <property type="term" value="F:structural constituent of ribosome"/>
    <property type="evidence" value="ECO:0007669"/>
    <property type="project" value="InterPro"/>
</dbReference>
<keyword evidence="4" id="KW-0689">Ribosomal protein</keyword>
<proteinExistence type="inferred from homology"/>
<dbReference type="GO" id="GO:0006412">
    <property type="term" value="P:translation"/>
    <property type="evidence" value="ECO:0007669"/>
    <property type="project" value="InterPro"/>
</dbReference>
<evidence type="ECO:0000256" key="8">
    <source>
        <dbReference type="SAM" id="MobiDB-lite"/>
    </source>
</evidence>
<dbReference type="InterPro" id="IPR051991">
    <property type="entry name" value="Mitoribosomal_protein_bL32"/>
</dbReference>
<evidence type="ECO:0000256" key="6">
    <source>
        <dbReference type="ARBA" id="ARBA00023274"/>
    </source>
</evidence>
<dbReference type="Pfam" id="PF01783">
    <property type="entry name" value="Ribosomal_L32p"/>
    <property type="match status" value="1"/>
</dbReference>
<dbReference type="HAMAP" id="MF_00340">
    <property type="entry name" value="Ribosomal_bL32"/>
    <property type="match status" value="1"/>
</dbReference>
<dbReference type="AlphaFoldDB" id="A0A179I5K5"/>
<keyword evidence="10" id="KW-1185">Reference proteome</keyword>
<feature type="region of interest" description="Disordered" evidence="8">
    <location>
        <begin position="81"/>
        <end position="113"/>
    </location>
</feature>
<evidence type="ECO:0000256" key="4">
    <source>
        <dbReference type="ARBA" id="ARBA00022980"/>
    </source>
</evidence>
<dbReference type="SUPFAM" id="SSF57829">
    <property type="entry name" value="Zn-binding ribosomal proteins"/>
    <property type="match status" value="1"/>
</dbReference>
<evidence type="ECO:0000313" key="10">
    <source>
        <dbReference type="Proteomes" id="UP000243081"/>
    </source>
</evidence>
<dbReference type="PANTHER" id="PTHR21026:SF2">
    <property type="entry name" value="LARGE RIBOSOMAL SUBUNIT PROTEIN BL32M"/>
    <property type="match status" value="1"/>
</dbReference>
<dbReference type="InterPro" id="IPR002677">
    <property type="entry name" value="Ribosomal_bL32"/>
</dbReference>
<evidence type="ECO:0000256" key="2">
    <source>
        <dbReference type="ARBA" id="ARBA00008560"/>
    </source>
</evidence>
<feature type="compositionally biased region" description="Polar residues" evidence="8">
    <location>
        <begin position="103"/>
        <end position="113"/>
    </location>
</feature>
<evidence type="ECO:0000313" key="9">
    <source>
        <dbReference type="EMBL" id="OAQ97532.1"/>
    </source>
</evidence>
<evidence type="ECO:0000256" key="7">
    <source>
        <dbReference type="ARBA" id="ARBA00039935"/>
    </source>
</evidence>
<comment type="similarity">
    <text evidence="2">Belongs to the bacterial ribosomal protein bL32 family.</text>
</comment>
<evidence type="ECO:0000256" key="5">
    <source>
        <dbReference type="ARBA" id="ARBA00023128"/>
    </source>
</evidence>
<name>A0A179I5K5_CORDF</name>
<dbReference type="GO" id="GO:0005762">
    <property type="term" value="C:mitochondrial large ribosomal subunit"/>
    <property type="evidence" value="ECO:0007669"/>
    <property type="project" value="TreeGrafter"/>
</dbReference>
<dbReference type="InterPro" id="IPR011332">
    <property type="entry name" value="Ribosomal_zn-bd"/>
</dbReference>
<dbReference type="PANTHER" id="PTHR21026">
    <property type="entry name" value="39S RIBOSOMAL PROTEIN L32, MITOCHONDRIAL"/>
    <property type="match status" value="1"/>
</dbReference>
<keyword evidence="6" id="KW-0687">Ribonucleoprotein</keyword>
<gene>
    <name evidence="9" type="ORF">LLEC1_01939</name>
</gene>
<protein>
    <recommendedName>
        <fullName evidence="7">Large ribosomal subunit protein bL32m</fullName>
    </recommendedName>
</protein>
<dbReference type="NCBIfam" id="TIGR01031">
    <property type="entry name" value="rpmF_bact"/>
    <property type="match status" value="1"/>
</dbReference>
<organism evidence="9 10">
    <name type="scientific">Cordyceps confragosa</name>
    <name type="common">Lecanicillium lecanii</name>
    <dbReference type="NCBI Taxonomy" id="2714763"/>
    <lineage>
        <taxon>Eukaryota</taxon>
        <taxon>Fungi</taxon>
        <taxon>Dikarya</taxon>
        <taxon>Ascomycota</taxon>
        <taxon>Pezizomycotina</taxon>
        <taxon>Sordariomycetes</taxon>
        <taxon>Hypocreomycetidae</taxon>
        <taxon>Hypocreales</taxon>
        <taxon>Cordycipitaceae</taxon>
        <taxon>Akanthomyces</taxon>
    </lineage>
</organism>
<dbReference type="OrthoDB" id="2014905at2759"/>
<evidence type="ECO:0000256" key="1">
    <source>
        <dbReference type="ARBA" id="ARBA00004173"/>
    </source>
</evidence>
<keyword evidence="3" id="KW-0809">Transit peptide</keyword>
<keyword evidence="5" id="KW-0496">Mitochondrion</keyword>
<dbReference type="EMBL" id="LUKN01003374">
    <property type="protein sequence ID" value="OAQ97532.1"/>
    <property type="molecule type" value="Genomic_DNA"/>
</dbReference>
<reference evidence="9 10" key="1">
    <citation type="submission" date="2016-03" db="EMBL/GenBank/DDBJ databases">
        <title>Fine-scale spatial genetic structure of a fungal parasite of coffee scale insects.</title>
        <authorList>
            <person name="Jackson D."/>
            <person name="Zemenick K.A."/>
            <person name="Malloure B."/>
            <person name="Quandt C.A."/>
            <person name="James T.Y."/>
        </authorList>
    </citation>
    <scope>NUCLEOTIDE SEQUENCE [LARGE SCALE GENOMIC DNA]</scope>
    <source>
        <strain evidence="9 10">UM487</strain>
    </source>
</reference>
<dbReference type="Proteomes" id="UP000243081">
    <property type="component" value="Unassembled WGS sequence"/>
</dbReference>
<accession>A0A179I5K5</accession>
<comment type="subcellular location">
    <subcellularLocation>
        <location evidence="1">Mitochondrion</location>
    </subcellularLocation>
</comment>
<comment type="caution">
    <text evidence="9">The sequence shown here is derived from an EMBL/GenBank/DDBJ whole genome shotgun (WGS) entry which is preliminary data.</text>
</comment>
<sequence length="333" mass="36246">MSEENPIAVCRSHKVDKKAGIERRERATLRDGTLWDAVGQPGGASKGKLLGGQGTSHLVSGPDLLPRASAATALLGDPRRCRAHQSLSGGGPLERGREGSGAPQHQATAIGQRQSVRRCCSLAPAAKPKLHCVSGQKQRSQVLSQGIFRRRDSRPFATDDYDAPIPLRLSNSRRQRTIWQLPGAPIQELNHSPLPTQKVANFGRALIFDIFAMAALLPRVTSPALLPIPRLPSLASLAGRLLPTLGLALPGISITIPTLLDDIWEGVLRAVPKNKVSHSRKRMRQLANKGLKDVNSLCQCPGCGAPKRMHRLCQNCLEEMRGMWRSDERRKSS</sequence>